<dbReference type="InterPro" id="IPR009683">
    <property type="entry name" value="Extensin-like_C"/>
</dbReference>
<dbReference type="PROSITE" id="PS51257">
    <property type="entry name" value="PROKAR_LIPOPROTEIN"/>
    <property type="match status" value="1"/>
</dbReference>
<evidence type="ECO:0000313" key="3">
    <source>
        <dbReference type="Proteomes" id="UP000284407"/>
    </source>
</evidence>
<dbReference type="Proteomes" id="UP000284407">
    <property type="component" value="Unassembled WGS sequence"/>
</dbReference>
<accession>A0A420DQH0</accession>
<protein>
    <submittedName>
        <fullName evidence="2">Extensin-like protein</fullName>
    </submittedName>
</protein>
<dbReference type="STRING" id="1443111.Z949_2923"/>
<dbReference type="AlphaFoldDB" id="A0A420DQH0"/>
<proteinExistence type="predicted"/>
<sequence length="250" mass="26379">MKPLVVVFCAIATLSCAGPDTSARPEARPAPAMVADSRIDRSAEENTQGGFLKSLRPIFRSPLAGRSSRQQQKALAAGSVCGDPALQGETIGTIDGKIAGCGVDDAVRISSVSGVNLSTKSTMDCDTAKALRSWVDGSAKPALSTKGGGLRELKVAAHYTCRRRNNAKTGKISEHGTGRAIDISGFELADGSEISVLNGWAAANTAKAMQKMHADACGPFGTVLGPRANRFHLDHFHFDTVRYRNGTYCR</sequence>
<dbReference type="RefSeq" id="WP_025063313.1">
    <property type="nucleotide sequence ID" value="NZ_RAQK01000001.1"/>
</dbReference>
<keyword evidence="3" id="KW-1185">Reference proteome</keyword>
<comment type="caution">
    <text evidence="2">The sequence shown here is derived from an EMBL/GenBank/DDBJ whole genome shotgun (WGS) entry which is preliminary data.</text>
</comment>
<name>A0A420DQH0_9RHOB</name>
<evidence type="ECO:0000259" key="1">
    <source>
        <dbReference type="Pfam" id="PF06904"/>
    </source>
</evidence>
<reference evidence="2 3" key="1">
    <citation type="submission" date="2018-09" db="EMBL/GenBank/DDBJ databases">
        <title>Genomic Encyclopedia of Archaeal and Bacterial Type Strains, Phase II (KMG-II): from individual species to whole genera.</title>
        <authorList>
            <person name="Goeker M."/>
        </authorList>
    </citation>
    <scope>NUCLEOTIDE SEQUENCE [LARGE SCALE GENOMIC DNA]</scope>
    <source>
        <strain evidence="2 3">DSM 11458</strain>
    </source>
</reference>
<organism evidence="2 3">
    <name type="scientific">Sulfitobacter guttiformis</name>
    <dbReference type="NCBI Taxonomy" id="74349"/>
    <lineage>
        <taxon>Bacteria</taxon>
        <taxon>Pseudomonadati</taxon>
        <taxon>Pseudomonadota</taxon>
        <taxon>Alphaproteobacteria</taxon>
        <taxon>Rhodobacterales</taxon>
        <taxon>Roseobacteraceae</taxon>
        <taxon>Sulfitobacter</taxon>
    </lineage>
</organism>
<dbReference type="Pfam" id="PF06904">
    <property type="entry name" value="Extensin-like_C"/>
    <property type="match status" value="1"/>
</dbReference>
<evidence type="ECO:0000313" key="2">
    <source>
        <dbReference type="EMBL" id="RKE96367.1"/>
    </source>
</evidence>
<dbReference type="EMBL" id="RAQK01000001">
    <property type="protein sequence ID" value="RKE96367.1"/>
    <property type="molecule type" value="Genomic_DNA"/>
</dbReference>
<gene>
    <name evidence="2" type="ORF">C8N30_0925</name>
</gene>
<feature type="domain" description="Extensin-like C-terminal" evidence="1">
    <location>
        <begin position="97"/>
        <end position="250"/>
    </location>
</feature>
<dbReference type="OrthoDB" id="9809788at2"/>